<organism evidence="4 5">
    <name type="scientific">Forsythia ovata</name>
    <dbReference type="NCBI Taxonomy" id="205694"/>
    <lineage>
        <taxon>Eukaryota</taxon>
        <taxon>Viridiplantae</taxon>
        <taxon>Streptophyta</taxon>
        <taxon>Embryophyta</taxon>
        <taxon>Tracheophyta</taxon>
        <taxon>Spermatophyta</taxon>
        <taxon>Magnoliopsida</taxon>
        <taxon>eudicotyledons</taxon>
        <taxon>Gunneridae</taxon>
        <taxon>Pentapetalae</taxon>
        <taxon>asterids</taxon>
        <taxon>lamiids</taxon>
        <taxon>Lamiales</taxon>
        <taxon>Oleaceae</taxon>
        <taxon>Forsythieae</taxon>
        <taxon>Forsythia</taxon>
    </lineage>
</organism>
<evidence type="ECO:0000313" key="4">
    <source>
        <dbReference type="EMBL" id="KAL2493709.1"/>
    </source>
</evidence>
<accession>A0ABD1S0H3</accession>
<feature type="repeat" description="PPR" evidence="3">
    <location>
        <begin position="65"/>
        <end position="99"/>
    </location>
</feature>
<evidence type="ECO:0000256" key="2">
    <source>
        <dbReference type="ARBA" id="ARBA00022737"/>
    </source>
</evidence>
<dbReference type="Gene3D" id="1.25.40.10">
    <property type="entry name" value="Tetratricopeptide repeat domain"/>
    <property type="match status" value="3"/>
</dbReference>
<dbReference type="SUPFAM" id="SSF81901">
    <property type="entry name" value="HCP-like"/>
    <property type="match status" value="1"/>
</dbReference>
<feature type="repeat" description="PPR" evidence="3">
    <location>
        <begin position="100"/>
        <end position="134"/>
    </location>
</feature>
<proteinExistence type="inferred from homology"/>
<dbReference type="PANTHER" id="PTHR47934">
    <property type="entry name" value="PENTATRICOPEPTIDE REPEAT-CONTAINING PROTEIN PET309, MITOCHONDRIAL"/>
    <property type="match status" value="1"/>
</dbReference>
<dbReference type="EMBL" id="JBFOLJ010000011">
    <property type="protein sequence ID" value="KAL2493709.1"/>
    <property type="molecule type" value="Genomic_DNA"/>
</dbReference>
<dbReference type="InterPro" id="IPR011990">
    <property type="entry name" value="TPR-like_helical_dom_sf"/>
</dbReference>
<dbReference type="PROSITE" id="PS51375">
    <property type="entry name" value="PPR"/>
    <property type="match status" value="5"/>
</dbReference>
<dbReference type="Proteomes" id="UP001604277">
    <property type="component" value="Unassembled WGS sequence"/>
</dbReference>
<comment type="similarity">
    <text evidence="1">Belongs to the PPR family. P subfamily.</text>
</comment>
<feature type="repeat" description="PPR" evidence="3">
    <location>
        <begin position="170"/>
        <end position="204"/>
    </location>
</feature>
<dbReference type="Pfam" id="PF13812">
    <property type="entry name" value="PPR_3"/>
    <property type="match status" value="2"/>
</dbReference>
<dbReference type="Pfam" id="PF01535">
    <property type="entry name" value="PPR"/>
    <property type="match status" value="1"/>
</dbReference>
<feature type="repeat" description="PPR" evidence="3">
    <location>
        <begin position="1"/>
        <end position="32"/>
    </location>
</feature>
<dbReference type="AlphaFoldDB" id="A0ABD1S0H3"/>
<protein>
    <submittedName>
        <fullName evidence="4">Pentatricopeptide repeat-containing protein-like</fullName>
    </submittedName>
</protein>
<dbReference type="NCBIfam" id="TIGR00756">
    <property type="entry name" value="PPR"/>
    <property type="match status" value="5"/>
</dbReference>
<dbReference type="InterPro" id="IPR051114">
    <property type="entry name" value="Mito_RNA_Proc_CCM1"/>
</dbReference>
<dbReference type="PANTHER" id="PTHR47934:SF4">
    <property type="entry name" value="OS08G0191900 PROTEIN"/>
    <property type="match status" value="1"/>
</dbReference>
<feature type="repeat" description="PPR" evidence="3">
    <location>
        <begin position="135"/>
        <end position="169"/>
    </location>
</feature>
<keyword evidence="5" id="KW-1185">Reference proteome</keyword>
<name>A0ABD1S0H3_9LAMI</name>
<reference evidence="5" key="1">
    <citation type="submission" date="2024-07" db="EMBL/GenBank/DDBJ databases">
        <title>Two chromosome-level genome assemblies of Korean endemic species Abeliophyllum distichum and Forsythia ovata (Oleaceae).</title>
        <authorList>
            <person name="Jang H."/>
        </authorList>
    </citation>
    <scope>NUCLEOTIDE SEQUENCE [LARGE SCALE GENOMIC DNA]</scope>
</reference>
<evidence type="ECO:0000256" key="3">
    <source>
        <dbReference type="PROSITE-ProRule" id="PRU00708"/>
    </source>
</evidence>
<dbReference type="Pfam" id="PF13041">
    <property type="entry name" value="PPR_2"/>
    <property type="match status" value="1"/>
</dbReference>
<evidence type="ECO:0000313" key="5">
    <source>
        <dbReference type="Proteomes" id="UP001604277"/>
    </source>
</evidence>
<sequence>MFHMMIYMYKKAGSYDKARQLFALMPERGVQKTTVTYNSLMSFETNYKEVSKIYDQMQRAGIRPDVVSYALLINAYGKARREEEALAVFEEMLDAGVRPTQKAYNILLDAFAISGMVEQARIVFKSMRRDRCTPDLCSYTTMLSAYVNSSDMDGAEKFFRRIKQDGFEPNVVTYGTLIKGYAKINNLEEMMEKYNNMRVQGIKPNQTILTTIMDAFGRNEDFSSAVIWFNDMVSSETPPDQKAKNILLSLAKTADEKLEANQLVQQADDQSPFPKDAIENGEVKGRQGERVSLIEINKGPGSKHMIINLFTIIFSTQLFFIEKTHFHGVFQDCQQLKQQQHAALSQKADCCSATAVAKAAYWLQCSFGLVYKKKDNKKEDNYSITLLDNGLFFLVHQSG</sequence>
<comment type="caution">
    <text evidence="4">The sequence shown here is derived from an EMBL/GenBank/DDBJ whole genome shotgun (WGS) entry which is preliminary data.</text>
</comment>
<dbReference type="InterPro" id="IPR002885">
    <property type="entry name" value="PPR_rpt"/>
</dbReference>
<evidence type="ECO:0000256" key="1">
    <source>
        <dbReference type="ARBA" id="ARBA00007626"/>
    </source>
</evidence>
<gene>
    <name evidence="4" type="ORF">Fot_37466</name>
</gene>
<keyword evidence="2" id="KW-0677">Repeat</keyword>